<dbReference type="PROSITE" id="PS50158">
    <property type="entry name" value="ZF_CCHC"/>
    <property type="match status" value="1"/>
</dbReference>
<dbReference type="AlphaFoldDB" id="A0A7J6HM66"/>
<dbReference type="PANTHER" id="PTHR31286:SF178">
    <property type="entry name" value="DUF4283 DOMAIN-CONTAINING PROTEIN"/>
    <property type="match status" value="1"/>
</dbReference>
<keyword evidence="1" id="KW-0862">Zinc</keyword>
<dbReference type="EMBL" id="JAATIP010000003">
    <property type="protein sequence ID" value="KAF4396303.1"/>
    <property type="molecule type" value="Genomic_DNA"/>
</dbReference>
<keyword evidence="1" id="KW-0863">Zinc-finger</keyword>
<dbReference type="InterPro" id="IPR025836">
    <property type="entry name" value="Zn_knuckle_CX2CX4HX4C"/>
</dbReference>
<dbReference type="Pfam" id="PF14111">
    <property type="entry name" value="DUF4283"/>
    <property type="match status" value="1"/>
</dbReference>
<dbReference type="PANTHER" id="PTHR31286">
    <property type="entry name" value="GLYCINE-RICH CELL WALL STRUCTURAL PROTEIN 1.8-LIKE"/>
    <property type="match status" value="1"/>
</dbReference>
<feature type="domain" description="CCHC-type" evidence="3">
    <location>
        <begin position="211"/>
        <end position="224"/>
    </location>
</feature>
<reference evidence="4 5" key="1">
    <citation type="journal article" date="2020" name="bioRxiv">
        <title>Sequence and annotation of 42 cannabis genomes reveals extensive copy number variation in cannabinoid synthesis and pathogen resistance genes.</title>
        <authorList>
            <person name="Mckernan K.J."/>
            <person name="Helbert Y."/>
            <person name="Kane L.T."/>
            <person name="Ebling H."/>
            <person name="Zhang L."/>
            <person name="Liu B."/>
            <person name="Eaton Z."/>
            <person name="Mclaughlin S."/>
            <person name="Kingan S."/>
            <person name="Baybayan P."/>
            <person name="Concepcion G."/>
            <person name="Jordan M."/>
            <person name="Riva A."/>
            <person name="Barbazuk W."/>
            <person name="Harkins T."/>
        </authorList>
    </citation>
    <scope>NUCLEOTIDE SEQUENCE [LARGE SCALE GENOMIC DNA]</scope>
    <source>
        <strain evidence="5">cv. Jamaican Lion 4</strain>
        <tissue evidence="4">Leaf</tissue>
    </source>
</reference>
<accession>A0A7J6HM66</accession>
<keyword evidence="1" id="KW-0479">Metal-binding</keyword>
<feature type="region of interest" description="Disordered" evidence="2">
    <location>
        <begin position="590"/>
        <end position="611"/>
    </location>
</feature>
<name>A0A7J6HM66_CANSA</name>
<dbReference type="GO" id="GO:0003676">
    <property type="term" value="F:nucleic acid binding"/>
    <property type="evidence" value="ECO:0007669"/>
    <property type="project" value="InterPro"/>
</dbReference>
<proteinExistence type="predicted"/>
<evidence type="ECO:0000313" key="4">
    <source>
        <dbReference type="EMBL" id="KAF4396303.1"/>
    </source>
</evidence>
<organism evidence="4 5">
    <name type="scientific">Cannabis sativa</name>
    <name type="common">Hemp</name>
    <name type="synonym">Marijuana</name>
    <dbReference type="NCBI Taxonomy" id="3483"/>
    <lineage>
        <taxon>Eukaryota</taxon>
        <taxon>Viridiplantae</taxon>
        <taxon>Streptophyta</taxon>
        <taxon>Embryophyta</taxon>
        <taxon>Tracheophyta</taxon>
        <taxon>Spermatophyta</taxon>
        <taxon>Magnoliopsida</taxon>
        <taxon>eudicotyledons</taxon>
        <taxon>Gunneridae</taxon>
        <taxon>Pentapetalae</taxon>
        <taxon>rosids</taxon>
        <taxon>fabids</taxon>
        <taxon>Rosales</taxon>
        <taxon>Cannabaceae</taxon>
        <taxon>Cannabis</taxon>
    </lineage>
</organism>
<sequence>MELVTTDNASRLGKSFTCAEASITLSQCANSLKALSSLCLFGKVVAPMNVDAEAIIEFVTKNWLKPVAVCSLSEAPDVYNCFKLSFECVEDKEWALEKSPWSFRGYSFILYAWFPGIERSCSVNVLRVWVQVHNLPHEFFSTANGNRLGGMIGKVVTVELDEAKPVTWGCFFRILVHLNFHNPLVSGCYFDLTSGEKRWLQFKFEKIGNFCYNCGRLGHQRRGCSLASPVTVEAVDGSLHPLFGPWMSTESRFKDVFSSVPKPVVPCSVVAQASPAVCAEKLTAVGQGGPVGGALPKVAGGQNRWKKTTGRVLPGHKQAVKQKWVPKGGSGERASIFAVKGKEVRVNLNYEGKKPVALPCLEPSTVMKKSIDPLVNEDSCTGLDVLGGGPSKVKNGLGRVDIGPSKEVSNCPGPGKTFIEKKGDNDVIMGGPGRDDAFRDNWAVGPINLVGPNLENGLINKEGGEVNSGPCGNEFATGEGITAQVAFPCGAELYGDEDKALAHFLKAQEELLYDLKHFGKLDLYEIKKIGGDIGVKPTSETNERTTPFKKRKFEGSASLCTRPNKIVRRNLEVVRDFPWDTRERDLGSKVEFDDLSEEPSEESSSPSCNNENKKKLFEFMWWVKKSY</sequence>
<gene>
    <name evidence="4" type="ORF">F8388_019849</name>
</gene>
<dbReference type="InterPro" id="IPR040256">
    <property type="entry name" value="At4g02000-like"/>
</dbReference>
<protein>
    <recommendedName>
        <fullName evidence="3">CCHC-type domain-containing protein</fullName>
    </recommendedName>
</protein>
<dbReference type="GO" id="GO:0008270">
    <property type="term" value="F:zinc ion binding"/>
    <property type="evidence" value="ECO:0007669"/>
    <property type="project" value="UniProtKB-KW"/>
</dbReference>
<evidence type="ECO:0000313" key="5">
    <source>
        <dbReference type="Proteomes" id="UP000525078"/>
    </source>
</evidence>
<evidence type="ECO:0000256" key="1">
    <source>
        <dbReference type="PROSITE-ProRule" id="PRU00047"/>
    </source>
</evidence>
<comment type="caution">
    <text evidence="4">The sequence shown here is derived from an EMBL/GenBank/DDBJ whole genome shotgun (WGS) entry which is preliminary data.</text>
</comment>
<dbReference type="InterPro" id="IPR025558">
    <property type="entry name" value="DUF4283"/>
</dbReference>
<dbReference type="Pfam" id="PF14392">
    <property type="entry name" value="zf-CCHC_4"/>
    <property type="match status" value="1"/>
</dbReference>
<evidence type="ECO:0000256" key="2">
    <source>
        <dbReference type="SAM" id="MobiDB-lite"/>
    </source>
</evidence>
<dbReference type="Proteomes" id="UP000525078">
    <property type="component" value="Unassembled WGS sequence"/>
</dbReference>
<evidence type="ECO:0000259" key="3">
    <source>
        <dbReference type="PROSITE" id="PS50158"/>
    </source>
</evidence>
<dbReference type="InterPro" id="IPR001878">
    <property type="entry name" value="Znf_CCHC"/>
</dbReference>